<dbReference type="Pfam" id="PF17762">
    <property type="entry name" value="HTH_ParB"/>
    <property type="match status" value="1"/>
</dbReference>
<dbReference type="Pfam" id="PF02195">
    <property type="entry name" value="ParB_N"/>
    <property type="match status" value="1"/>
</dbReference>
<dbReference type="FunFam" id="1.10.10.2830:FF:000001">
    <property type="entry name" value="Chromosome partitioning protein ParB"/>
    <property type="match status" value="1"/>
</dbReference>
<evidence type="ECO:0000313" key="7">
    <source>
        <dbReference type="Proteomes" id="UP000230731"/>
    </source>
</evidence>
<dbReference type="FunFam" id="3.90.1530.30:FF:000001">
    <property type="entry name" value="Chromosome partitioning protein ParB"/>
    <property type="match status" value="1"/>
</dbReference>
<dbReference type="InterPro" id="IPR036086">
    <property type="entry name" value="ParB/Sulfiredoxin_sf"/>
</dbReference>
<evidence type="ECO:0000313" key="6">
    <source>
        <dbReference type="EMBL" id="PIT98356.1"/>
    </source>
</evidence>
<dbReference type="InterPro" id="IPR004437">
    <property type="entry name" value="ParB/RepB/Spo0J"/>
</dbReference>
<feature type="region of interest" description="Disordered" evidence="4">
    <location>
        <begin position="130"/>
        <end position="159"/>
    </location>
</feature>
<evidence type="ECO:0000256" key="2">
    <source>
        <dbReference type="ARBA" id="ARBA00022829"/>
    </source>
</evidence>
<evidence type="ECO:0000256" key="3">
    <source>
        <dbReference type="ARBA" id="ARBA00023125"/>
    </source>
</evidence>
<dbReference type="Gene3D" id="3.90.1530.30">
    <property type="match status" value="1"/>
</dbReference>
<comment type="similarity">
    <text evidence="1">Belongs to the ParB family.</text>
</comment>
<dbReference type="Gene3D" id="1.10.10.2830">
    <property type="match status" value="1"/>
</dbReference>
<accession>A0A2M6WZZ3</accession>
<proteinExistence type="inferred from homology"/>
<evidence type="ECO:0000256" key="1">
    <source>
        <dbReference type="ARBA" id="ARBA00006295"/>
    </source>
</evidence>
<feature type="domain" description="ParB-like N-terminal" evidence="5">
    <location>
        <begin position="188"/>
        <end position="280"/>
    </location>
</feature>
<dbReference type="SUPFAM" id="SSF110849">
    <property type="entry name" value="ParB/Sulfiredoxin"/>
    <property type="match status" value="1"/>
</dbReference>
<dbReference type="InterPro" id="IPR050336">
    <property type="entry name" value="Chromosome_partition/occlusion"/>
</dbReference>
<dbReference type="EMBL" id="PEZP01000012">
    <property type="protein sequence ID" value="PIT98356.1"/>
    <property type="molecule type" value="Genomic_DNA"/>
</dbReference>
<dbReference type="GO" id="GO:0007059">
    <property type="term" value="P:chromosome segregation"/>
    <property type="evidence" value="ECO:0007669"/>
    <property type="project" value="UniProtKB-KW"/>
</dbReference>
<dbReference type="CDD" id="cd16393">
    <property type="entry name" value="SPO0J_N"/>
    <property type="match status" value="1"/>
</dbReference>
<dbReference type="SUPFAM" id="SSF109709">
    <property type="entry name" value="KorB DNA-binding domain-like"/>
    <property type="match status" value="1"/>
</dbReference>
<evidence type="ECO:0000256" key="4">
    <source>
        <dbReference type="SAM" id="MobiDB-lite"/>
    </source>
</evidence>
<protein>
    <recommendedName>
        <fullName evidence="5">ParB-like N-terminal domain-containing protein</fullName>
    </recommendedName>
</protein>
<gene>
    <name evidence="6" type="ORF">COT71_01065</name>
</gene>
<dbReference type="GO" id="GO:0005694">
    <property type="term" value="C:chromosome"/>
    <property type="evidence" value="ECO:0007669"/>
    <property type="project" value="TreeGrafter"/>
</dbReference>
<dbReference type="SMART" id="SM00470">
    <property type="entry name" value="ParB"/>
    <property type="match status" value="1"/>
</dbReference>
<dbReference type="AlphaFoldDB" id="A0A2M6WZZ3"/>
<dbReference type="PANTHER" id="PTHR33375">
    <property type="entry name" value="CHROMOSOME-PARTITIONING PROTEIN PARB-RELATED"/>
    <property type="match status" value="1"/>
</dbReference>
<comment type="caution">
    <text evidence="6">The sequence shown here is derived from an EMBL/GenBank/DDBJ whole genome shotgun (WGS) entry which is preliminary data.</text>
</comment>
<evidence type="ECO:0000259" key="5">
    <source>
        <dbReference type="SMART" id="SM00470"/>
    </source>
</evidence>
<dbReference type="InterPro" id="IPR003115">
    <property type="entry name" value="ParB_N"/>
</dbReference>
<dbReference type="PANTHER" id="PTHR33375:SF1">
    <property type="entry name" value="CHROMOSOME-PARTITIONING PROTEIN PARB-RELATED"/>
    <property type="match status" value="1"/>
</dbReference>
<dbReference type="Proteomes" id="UP000230731">
    <property type="component" value="Unassembled WGS sequence"/>
</dbReference>
<dbReference type="NCBIfam" id="TIGR00180">
    <property type="entry name" value="parB_part"/>
    <property type="match status" value="1"/>
</dbReference>
<dbReference type="InterPro" id="IPR041468">
    <property type="entry name" value="HTH_ParB/Spo0J"/>
</dbReference>
<name>A0A2M6WZZ3_9BACT</name>
<organism evidence="6 7">
    <name type="scientific">Candidatus Andersenbacteria bacterium CG10_big_fil_rev_8_21_14_0_10_54_11</name>
    <dbReference type="NCBI Taxonomy" id="1974485"/>
    <lineage>
        <taxon>Bacteria</taxon>
        <taxon>Candidatus Anderseniibacteriota</taxon>
    </lineage>
</organism>
<dbReference type="GO" id="GO:0003677">
    <property type="term" value="F:DNA binding"/>
    <property type="evidence" value="ECO:0007669"/>
    <property type="project" value="UniProtKB-KW"/>
</dbReference>
<feature type="compositionally biased region" description="Acidic residues" evidence="4">
    <location>
        <begin position="19"/>
        <end position="39"/>
    </location>
</feature>
<feature type="region of interest" description="Disordered" evidence="4">
    <location>
        <begin position="1"/>
        <end position="86"/>
    </location>
</feature>
<keyword evidence="2" id="KW-0159">Chromosome partition</keyword>
<keyword evidence="3" id="KW-0238">DNA-binding</keyword>
<sequence length="470" mass="52462">MKNAWRGLSALIPNRSVEDPDDILDELDDDEMLEADPLETAEPAERVESSNVSPQPADRGRRRQVNVVGESDADEGEPMAPPAKPNVTPLTIDFDLDQPQPGVAVEAAPPVHSAGPASVRRTISAREVQAVPSARPSIQAVEENDAPAANRRSAAVRDVSAKPVPPIRPAKRMPVAGPGWDQHEEDVRHITIDGITVNPNQPRRQFHAVEMEELTQSIAQHGILQPLVVRRMEDGSYELVAGERRLRAAKELGWEKVPCVVRKDVSSGSSQLELALIENIQRRDLNPVEEAMAYRQLNEEYGMTHEEIGERVGKSRVGITNSMRVLQLPDEIQQGLVDSKITLGHAKAILMIPDEEKQVRFYRHLVEEGLTVRKAETRARRIQRAMHLDDPTRIKRKGRSAFELKYSGLLEDRYGYDSKVRFNDQKNRFEVVFKAFSKEEADELLGRLLGAAPLPEAVAADEGDDEMEEE</sequence>
<reference evidence="7" key="1">
    <citation type="submission" date="2017-09" db="EMBL/GenBank/DDBJ databases">
        <title>Depth-based differentiation of microbial function through sediment-hosted aquifers and enrichment of novel symbionts in the deep terrestrial subsurface.</title>
        <authorList>
            <person name="Probst A.J."/>
            <person name="Ladd B."/>
            <person name="Jarett J.K."/>
            <person name="Geller-Mcgrath D.E."/>
            <person name="Sieber C.M.K."/>
            <person name="Emerson J.B."/>
            <person name="Anantharaman K."/>
            <person name="Thomas B.C."/>
            <person name="Malmstrom R."/>
            <person name="Stieglmeier M."/>
            <person name="Klingl A."/>
            <person name="Woyke T."/>
            <person name="Ryan C.M."/>
            <person name="Banfield J.F."/>
        </authorList>
    </citation>
    <scope>NUCLEOTIDE SEQUENCE [LARGE SCALE GENOMIC DNA]</scope>
</reference>